<dbReference type="EMBL" id="JABFTP020000062">
    <property type="protein sequence ID" value="KAL3273270.1"/>
    <property type="molecule type" value="Genomic_DNA"/>
</dbReference>
<evidence type="ECO:0000313" key="3">
    <source>
        <dbReference type="Proteomes" id="UP001516400"/>
    </source>
</evidence>
<comment type="caution">
    <text evidence="2">The sequence shown here is derived from an EMBL/GenBank/DDBJ whole genome shotgun (WGS) entry which is preliminary data.</text>
</comment>
<keyword evidence="1" id="KW-0472">Membrane</keyword>
<protein>
    <submittedName>
        <fullName evidence="2">Uncharacterized protein</fullName>
    </submittedName>
</protein>
<dbReference type="Proteomes" id="UP001516400">
    <property type="component" value="Unassembled WGS sequence"/>
</dbReference>
<keyword evidence="3" id="KW-1185">Reference proteome</keyword>
<name>A0ABD2N3G1_9CUCU</name>
<feature type="transmembrane region" description="Helical" evidence="1">
    <location>
        <begin position="6"/>
        <end position="23"/>
    </location>
</feature>
<dbReference type="AlphaFoldDB" id="A0ABD2N3G1"/>
<keyword evidence="1" id="KW-0812">Transmembrane</keyword>
<keyword evidence="1" id="KW-1133">Transmembrane helix</keyword>
<gene>
    <name evidence="2" type="ORF">HHI36_014724</name>
</gene>
<evidence type="ECO:0000256" key="1">
    <source>
        <dbReference type="SAM" id="Phobius"/>
    </source>
</evidence>
<reference evidence="2 3" key="1">
    <citation type="journal article" date="2021" name="BMC Biol.">
        <title>Horizontally acquired antibacterial genes associated with adaptive radiation of ladybird beetles.</title>
        <authorList>
            <person name="Li H.S."/>
            <person name="Tang X.F."/>
            <person name="Huang Y.H."/>
            <person name="Xu Z.Y."/>
            <person name="Chen M.L."/>
            <person name="Du X.Y."/>
            <person name="Qiu B.Y."/>
            <person name="Chen P.T."/>
            <person name="Zhang W."/>
            <person name="Slipinski A."/>
            <person name="Escalona H.E."/>
            <person name="Waterhouse R.M."/>
            <person name="Zwick A."/>
            <person name="Pang H."/>
        </authorList>
    </citation>
    <scope>NUCLEOTIDE SEQUENCE [LARGE SCALE GENOMIC DNA]</scope>
    <source>
        <strain evidence="2">SYSU2018</strain>
    </source>
</reference>
<accession>A0ABD2N3G1</accession>
<organism evidence="2 3">
    <name type="scientific">Cryptolaemus montrouzieri</name>
    <dbReference type="NCBI Taxonomy" id="559131"/>
    <lineage>
        <taxon>Eukaryota</taxon>
        <taxon>Metazoa</taxon>
        <taxon>Ecdysozoa</taxon>
        <taxon>Arthropoda</taxon>
        <taxon>Hexapoda</taxon>
        <taxon>Insecta</taxon>
        <taxon>Pterygota</taxon>
        <taxon>Neoptera</taxon>
        <taxon>Endopterygota</taxon>
        <taxon>Coleoptera</taxon>
        <taxon>Polyphaga</taxon>
        <taxon>Cucujiformia</taxon>
        <taxon>Coccinelloidea</taxon>
        <taxon>Coccinellidae</taxon>
        <taxon>Scymninae</taxon>
        <taxon>Scymnini</taxon>
        <taxon>Cryptolaemus</taxon>
    </lineage>
</organism>
<proteinExistence type="predicted"/>
<evidence type="ECO:0000313" key="2">
    <source>
        <dbReference type="EMBL" id="KAL3273270.1"/>
    </source>
</evidence>
<sequence length="153" mass="17787">MSGVNHIHLLFIMYTSLVLLEYGNSIRVKRKIAFTKNSKFFIRLNGKTNVLNITSIFAHGWSIRINYDLPDSLQKMHKIFRRNTDSFDGANGFPTLLSTLVRKKLCRTFNVPLNISTCGFFCEIKRIIHRSSGSQTEFLQSFLYSECYNDRFT</sequence>